<gene>
    <name evidence="1" type="ORF">Tci_259574</name>
</gene>
<accession>A0A699GYX1</accession>
<sequence length="280" mass="31013">MGEEKMKAAFEVFKQYEDNWMEQRCAEMDARLDALSIDFDEELYPHMLTAITSRMWVIGHGLRLVVMKCGESTELRQAFADVVSAGIANGMSEGLKHEKAKLDLKAIEAYDPKAEAKYIAALNALKNLKYPLVDQLESLKDAPMDVIIASLHLKSDTGDDALQWIRELRHSSSLLTIPVYPEARDPMDHWACKEEILLADAIVANISRAEKKKKCRVVCCTHGVGSPHYARSDGVSVSVPTVSPPGLAILLAYAATQTEISEDEASPRLLRSSSLPDMHS</sequence>
<dbReference type="AlphaFoldDB" id="A0A699GYX1"/>
<name>A0A699GYX1_TANCI</name>
<protein>
    <recommendedName>
        <fullName evidence="2">Transposase (Putative), gypsy type</fullName>
    </recommendedName>
</protein>
<comment type="caution">
    <text evidence="1">The sequence shown here is derived from an EMBL/GenBank/DDBJ whole genome shotgun (WGS) entry which is preliminary data.</text>
</comment>
<dbReference type="EMBL" id="BKCJ010078178">
    <property type="protein sequence ID" value="GEW87598.1"/>
    <property type="molecule type" value="Genomic_DNA"/>
</dbReference>
<evidence type="ECO:0008006" key="2">
    <source>
        <dbReference type="Google" id="ProtNLM"/>
    </source>
</evidence>
<organism evidence="1">
    <name type="scientific">Tanacetum cinerariifolium</name>
    <name type="common">Dalmatian daisy</name>
    <name type="synonym">Chrysanthemum cinerariifolium</name>
    <dbReference type="NCBI Taxonomy" id="118510"/>
    <lineage>
        <taxon>Eukaryota</taxon>
        <taxon>Viridiplantae</taxon>
        <taxon>Streptophyta</taxon>
        <taxon>Embryophyta</taxon>
        <taxon>Tracheophyta</taxon>
        <taxon>Spermatophyta</taxon>
        <taxon>Magnoliopsida</taxon>
        <taxon>eudicotyledons</taxon>
        <taxon>Gunneridae</taxon>
        <taxon>Pentapetalae</taxon>
        <taxon>asterids</taxon>
        <taxon>campanulids</taxon>
        <taxon>Asterales</taxon>
        <taxon>Asteraceae</taxon>
        <taxon>Asteroideae</taxon>
        <taxon>Anthemideae</taxon>
        <taxon>Anthemidinae</taxon>
        <taxon>Tanacetum</taxon>
    </lineage>
</organism>
<proteinExistence type="predicted"/>
<reference evidence="1" key="1">
    <citation type="journal article" date="2019" name="Sci. Rep.">
        <title>Draft genome of Tanacetum cinerariifolium, the natural source of mosquito coil.</title>
        <authorList>
            <person name="Yamashiro T."/>
            <person name="Shiraishi A."/>
            <person name="Satake H."/>
            <person name="Nakayama K."/>
        </authorList>
    </citation>
    <scope>NUCLEOTIDE SEQUENCE</scope>
</reference>
<evidence type="ECO:0000313" key="1">
    <source>
        <dbReference type="EMBL" id="GEW87598.1"/>
    </source>
</evidence>